<evidence type="ECO:0000313" key="3">
    <source>
        <dbReference type="Proteomes" id="UP001558632"/>
    </source>
</evidence>
<protein>
    <submittedName>
        <fullName evidence="2">Vacuolar membrane protease</fullName>
    </submittedName>
</protein>
<dbReference type="GO" id="GO:0008233">
    <property type="term" value="F:peptidase activity"/>
    <property type="evidence" value="ECO:0007669"/>
    <property type="project" value="UniProtKB-KW"/>
</dbReference>
<dbReference type="EMBL" id="JBEUSY010000437">
    <property type="protein sequence ID" value="KAL1233521.1"/>
    <property type="molecule type" value="Genomic_DNA"/>
</dbReference>
<keyword evidence="3" id="KW-1185">Reference proteome</keyword>
<comment type="caution">
    <text evidence="2">The sequence shown here is derived from an EMBL/GenBank/DDBJ whole genome shotgun (WGS) entry which is preliminary data.</text>
</comment>
<feature type="compositionally biased region" description="Basic residues" evidence="1">
    <location>
        <begin position="63"/>
        <end position="73"/>
    </location>
</feature>
<accession>A0ABR3KAK5</accession>
<evidence type="ECO:0000256" key="1">
    <source>
        <dbReference type="SAM" id="MobiDB-lite"/>
    </source>
</evidence>
<dbReference type="Proteomes" id="UP001558632">
    <property type="component" value="Unassembled WGS sequence"/>
</dbReference>
<keyword evidence="2" id="KW-0378">Hydrolase</keyword>
<proteinExistence type="predicted"/>
<feature type="region of interest" description="Disordered" evidence="1">
    <location>
        <begin position="62"/>
        <end position="96"/>
    </location>
</feature>
<evidence type="ECO:0000313" key="2">
    <source>
        <dbReference type="EMBL" id="KAL1233521.1"/>
    </source>
</evidence>
<organism evidence="2 3">
    <name type="scientific">Trichinella spiralis</name>
    <name type="common">Trichina worm</name>
    <dbReference type="NCBI Taxonomy" id="6334"/>
    <lineage>
        <taxon>Eukaryota</taxon>
        <taxon>Metazoa</taxon>
        <taxon>Ecdysozoa</taxon>
        <taxon>Nematoda</taxon>
        <taxon>Enoplea</taxon>
        <taxon>Dorylaimia</taxon>
        <taxon>Trichinellida</taxon>
        <taxon>Trichinellidae</taxon>
        <taxon>Trichinella</taxon>
    </lineage>
</organism>
<gene>
    <name evidence="2" type="ORF">TSPI_01040</name>
</gene>
<feature type="compositionally biased region" description="Low complexity" evidence="1">
    <location>
        <begin position="76"/>
        <end position="85"/>
    </location>
</feature>
<reference evidence="2 3" key="1">
    <citation type="submission" date="2024-07" db="EMBL/GenBank/DDBJ databases">
        <title>Enhanced genomic and transcriptomic resources for Trichinella pseudospiralis and T. spiralis underpin the discovery of pronounced molecular differences between stages and species.</title>
        <authorList>
            <person name="Pasi K.K."/>
            <person name="La Rosa G."/>
            <person name="Gomez-Morales M.A."/>
            <person name="Tosini F."/>
            <person name="Sumanam S."/>
            <person name="Young N.D."/>
            <person name="Chang B.C."/>
            <person name="Robin G.B."/>
        </authorList>
    </citation>
    <scope>NUCLEOTIDE SEQUENCE [LARGE SCALE GENOMIC DNA]</scope>
    <source>
        <strain evidence="2">ISS534</strain>
    </source>
</reference>
<keyword evidence="2" id="KW-0645">Protease</keyword>
<name>A0ABR3KAK5_TRISP</name>
<feature type="compositionally biased region" description="Polar residues" evidence="1">
    <location>
        <begin position="86"/>
        <end position="95"/>
    </location>
</feature>
<sequence>MSTAGSNGQTMDFKNASWSSVRETSLTSSLTNRCSSTTEINSDSDATLNGFEERFDFTDKQHQHYHHLHQHHQPQKEQQQQQQQQRISKSCNLTPKPNGGLIHSIRRLFKLSTTRTSKLIGNFIRSANFHHPHCTLLTVTQEVDSSKKIQLMVIKQLLLAEFQRKRSQLA</sequence>
<dbReference type="GO" id="GO:0006508">
    <property type="term" value="P:proteolysis"/>
    <property type="evidence" value="ECO:0007669"/>
    <property type="project" value="UniProtKB-KW"/>
</dbReference>